<organism evidence="2 3">
    <name type="scientific">Saxibacter everestensis</name>
    <dbReference type="NCBI Taxonomy" id="2909229"/>
    <lineage>
        <taxon>Bacteria</taxon>
        <taxon>Bacillati</taxon>
        <taxon>Actinomycetota</taxon>
        <taxon>Actinomycetes</taxon>
        <taxon>Micrococcales</taxon>
        <taxon>Brevibacteriaceae</taxon>
        <taxon>Saxibacter</taxon>
    </lineage>
</organism>
<sequence length="40" mass="4818">MLRTPLGELAIRPTPNELYQQDDHDSHDRDHHQRKAKQNR</sequence>
<feature type="compositionally biased region" description="Basic and acidic residues" evidence="1">
    <location>
        <begin position="21"/>
        <end position="31"/>
    </location>
</feature>
<gene>
    <name evidence="2" type="ORF">LWF01_17355</name>
</gene>
<feature type="region of interest" description="Disordered" evidence="1">
    <location>
        <begin position="1"/>
        <end position="40"/>
    </location>
</feature>
<protein>
    <submittedName>
        <fullName evidence="2">Uncharacterized protein</fullName>
    </submittedName>
</protein>
<reference evidence="2 3" key="1">
    <citation type="submission" date="2023-05" db="EMBL/GenBank/DDBJ databases">
        <title>Lithophilousrod everest ZFBP1038 complete genpme.</title>
        <authorList>
            <person name="Tian M."/>
        </authorList>
    </citation>
    <scope>NUCLEOTIDE SEQUENCE [LARGE SCALE GENOMIC DNA]</scope>
    <source>
        <strain evidence="2 3">ZFBP1038</strain>
    </source>
</reference>
<evidence type="ECO:0000256" key="1">
    <source>
        <dbReference type="SAM" id="MobiDB-lite"/>
    </source>
</evidence>
<proteinExistence type="predicted"/>
<name>A0ABY8QS70_9MICO</name>
<accession>A0ABY8QS70</accession>
<keyword evidence="3" id="KW-1185">Reference proteome</keyword>
<dbReference type="EMBL" id="CP090958">
    <property type="protein sequence ID" value="WGW11833.1"/>
    <property type="molecule type" value="Genomic_DNA"/>
</dbReference>
<dbReference type="RefSeq" id="WP_349638626.1">
    <property type="nucleotide sequence ID" value="NZ_CP090958.1"/>
</dbReference>
<evidence type="ECO:0000313" key="2">
    <source>
        <dbReference type="EMBL" id="WGW11833.1"/>
    </source>
</evidence>
<evidence type="ECO:0000313" key="3">
    <source>
        <dbReference type="Proteomes" id="UP001209083"/>
    </source>
</evidence>
<dbReference type="Proteomes" id="UP001209083">
    <property type="component" value="Chromosome"/>
</dbReference>